<evidence type="ECO:0000313" key="1">
    <source>
        <dbReference type="EMBL" id="KAI7987762.1"/>
    </source>
</evidence>
<comment type="caution">
    <text evidence="1">The sequence shown here is derived from an EMBL/GenBank/DDBJ whole genome shotgun (WGS) entry which is preliminary data.</text>
</comment>
<accession>A0ACC0FG88</accession>
<evidence type="ECO:0000313" key="2">
    <source>
        <dbReference type="Proteomes" id="UP001060215"/>
    </source>
</evidence>
<dbReference type="EMBL" id="CM045771">
    <property type="protein sequence ID" value="KAI7987762.1"/>
    <property type="molecule type" value="Genomic_DNA"/>
</dbReference>
<keyword evidence="2" id="KW-1185">Reference proteome</keyword>
<gene>
    <name evidence="1" type="ORF">LOK49_LG13G00416</name>
</gene>
<protein>
    <submittedName>
        <fullName evidence="1">Uncharacterized protein</fullName>
    </submittedName>
</protein>
<proteinExistence type="predicted"/>
<reference evidence="1 2" key="1">
    <citation type="journal article" date="2022" name="Plant J.">
        <title>Chromosome-level genome of Camellia lanceoleosa provides a valuable resource for understanding genome evolution and self-incompatibility.</title>
        <authorList>
            <person name="Gong W."/>
            <person name="Xiao S."/>
            <person name="Wang L."/>
            <person name="Liao Z."/>
            <person name="Chang Y."/>
            <person name="Mo W."/>
            <person name="Hu G."/>
            <person name="Li W."/>
            <person name="Zhao G."/>
            <person name="Zhu H."/>
            <person name="Hu X."/>
            <person name="Ji K."/>
            <person name="Xiang X."/>
            <person name="Song Q."/>
            <person name="Yuan D."/>
            <person name="Jin S."/>
            <person name="Zhang L."/>
        </authorList>
    </citation>
    <scope>NUCLEOTIDE SEQUENCE [LARGE SCALE GENOMIC DNA]</scope>
    <source>
        <strain evidence="1">SQ_2022a</strain>
    </source>
</reference>
<name>A0ACC0FG88_9ERIC</name>
<organism evidence="1 2">
    <name type="scientific">Camellia lanceoleosa</name>
    <dbReference type="NCBI Taxonomy" id="1840588"/>
    <lineage>
        <taxon>Eukaryota</taxon>
        <taxon>Viridiplantae</taxon>
        <taxon>Streptophyta</taxon>
        <taxon>Embryophyta</taxon>
        <taxon>Tracheophyta</taxon>
        <taxon>Spermatophyta</taxon>
        <taxon>Magnoliopsida</taxon>
        <taxon>eudicotyledons</taxon>
        <taxon>Gunneridae</taxon>
        <taxon>Pentapetalae</taxon>
        <taxon>asterids</taxon>
        <taxon>Ericales</taxon>
        <taxon>Theaceae</taxon>
        <taxon>Camellia</taxon>
    </lineage>
</organism>
<sequence length="255" mass="28889">MSRVSCSPPFGATPTLRVGCPIAILDLGPQVVIPYYCQKLLKRLIFLLDGDGGINIAMSVLRYQYQLPGNSYTCFNSVEEEEHLEKLLEALGTDNLALLVNQGMVKTPTIIDSLYKHVEIDSTLRYLFAYHIGLYFMTNCMIVKSGFGKYENPYTSFNSVEDEEHVEKLLEALETDNLALLVNEGIVKTPIIIESLYNHVEIDSTLRHLSAYHIVLYFMTNCSIVKSVFGKYGEIERHTFDENGVQILFKQRNSV</sequence>
<dbReference type="Proteomes" id="UP001060215">
    <property type="component" value="Chromosome 14"/>
</dbReference>